<dbReference type="VEuPathDB" id="TriTrypDB:Tc_MARK_4069"/>
<accession>A0A2V2VJP9</accession>
<evidence type="ECO:0000256" key="8">
    <source>
        <dbReference type="RuleBase" id="RU361215"/>
    </source>
</evidence>
<evidence type="ECO:0000256" key="3">
    <source>
        <dbReference type="ARBA" id="ARBA00022670"/>
    </source>
</evidence>
<dbReference type="CDD" id="cd09616">
    <property type="entry name" value="Peptidase_C12_UCH_L1_L3"/>
    <property type="match status" value="1"/>
</dbReference>
<dbReference type="Proteomes" id="UP000246121">
    <property type="component" value="Unassembled WGS sequence"/>
</dbReference>
<dbReference type="VEuPathDB" id="TriTrypDB:TCDM_02042"/>
<dbReference type="VEuPathDB" id="TriTrypDB:C4B63_19g135"/>
<dbReference type="PANTHER" id="PTHR10589:SF17">
    <property type="entry name" value="UBIQUITIN CARBOXYL-TERMINAL HYDROLASE"/>
    <property type="match status" value="1"/>
</dbReference>
<dbReference type="InterPro" id="IPR001578">
    <property type="entry name" value="Peptidase_C12_UCH"/>
</dbReference>
<dbReference type="InterPro" id="IPR036959">
    <property type="entry name" value="Peptidase_C12_UCH_sf"/>
</dbReference>
<keyword evidence="5 7" id="KW-0378">Hydrolase</keyword>
<dbReference type="VEuPathDB" id="TriTrypDB:TcBrA4_0055790"/>
<evidence type="ECO:0000256" key="1">
    <source>
        <dbReference type="ARBA" id="ARBA00000707"/>
    </source>
</evidence>
<keyword evidence="4 7" id="KW-0833">Ubl conjugation pathway</keyword>
<evidence type="ECO:0000256" key="6">
    <source>
        <dbReference type="ARBA" id="ARBA00022807"/>
    </source>
</evidence>
<dbReference type="SUPFAM" id="SSF54001">
    <property type="entry name" value="Cysteine proteinases"/>
    <property type="match status" value="1"/>
</dbReference>
<reference evidence="10 11" key="1">
    <citation type="journal article" date="2018" name="Microb. Genom.">
        <title>Expanding an expanded genome: long-read sequencing of Trypanosoma cruzi.</title>
        <authorList>
            <person name="Berna L."/>
            <person name="Rodriguez M."/>
            <person name="Chiribao M.L."/>
            <person name="Parodi-Talice A."/>
            <person name="Pita S."/>
            <person name="Rijo G."/>
            <person name="Alvarez-Valin F."/>
            <person name="Robello C."/>
        </authorList>
    </citation>
    <scope>NUCLEOTIDE SEQUENCE [LARGE SCALE GENOMIC DNA]</scope>
    <source>
        <strain evidence="10 11">Dm28c</strain>
    </source>
</reference>
<sequence>MAKKWLPIESNPDVLNTYLRNLGVPNPKVEFCDVYGLDPDLLVFLPRPVRAMILLYPITPEIDAADAKTVEMQAAEIKAFMAENDVFFSKQTVENACGTMALLHAVMNNLDSVGDVRKDSPIDFLRREGLHGNPEERALLIESDPNLDEAHMGASAEGVTKNQPVNANIDLHFTCFVHAKDQCVELDGRKQSPLLHGACMDNEQFVSVTAEAIQAKISRNKESFRFNIIALVDKSS</sequence>
<keyword evidence="3 7" id="KW-0645">Protease</keyword>
<dbReference type="VEuPathDB" id="TriTrypDB:ECC02_003583"/>
<comment type="catalytic activity">
    <reaction evidence="1 7 8">
        <text>Thiol-dependent hydrolysis of ester, thioester, amide, peptide and isopeptide bonds formed by the C-terminal Gly of ubiquitin (a 76-residue protein attached to proteins as an intracellular targeting signal).</text>
        <dbReference type="EC" id="3.4.19.12"/>
    </reaction>
</comment>
<dbReference type="GO" id="GO:0016579">
    <property type="term" value="P:protein deubiquitination"/>
    <property type="evidence" value="ECO:0007669"/>
    <property type="project" value="TreeGrafter"/>
</dbReference>
<gene>
    <name evidence="10" type="ORF">C4B63_19g135</name>
</gene>
<feature type="site" description="Important for enzyme activity" evidence="7">
    <location>
        <position position="187"/>
    </location>
</feature>
<comment type="similarity">
    <text evidence="2 7 8">Belongs to the peptidase C12 family.</text>
</comment>
<dbReference type="GO" id="GO:0004843">
    <property type="term" value="F:cysteine-type deubiquitinase activity"/>
    <property type="evidence" value="ECO:0007669"/>
    <property type="project" value="UniProtKB-UniRule"/>
</dbReference>
<dbReference type="VEuPathDB" id="TriTrypDB:TcCL_NonESM07574"/>
<dbReference type="PANTHER" id="PTHR10589">
    <property type="entry name" value="UBIQUITIN CARBOXYL-TERMINAL HYDROLASE"/>
    <property type="match status" value="1"/>
</dbReference>
<dbReference type="GO" id="GO:0005737">
    <property type="term" value="C:cytoplasm"/>
    <property type="evidence" value="ECO:0007669"/>
    <property type="project" value="TreeGrafter"/>
</dbReference>
<dbReference type="VEuPathDB" id="TriTrypDB:BCY84_03248"/>
<dbReference type="VEuPathDB" id="TriTrypDB:TcG_02776"/>
<name>A0A2V2VJP9_TRYCR</name>
<dbReference type="VEuPathDB" id="TriTrypDB:C3747_9g181"/>
<evidence type="ECO:0000313" key="11">
    <source>
        <dbReference type="Proteomes" id="UP000246121"/>
    </source>
</evidence>
<comment type="caution">
    <text evidence="10">The sequence shown here is derived from an EMBL/GenBank/DDBJ whole genome shotgun (WGS) entry which is preliminary data.</text>
</comment>
<evidence type="ECO:0000256" key="7">
    <source>
        <dbReference type="PROSITE-ProRule" id="PRU01393"/>
    </source>
</evidence>
<dbReference type="PROSITE" id="PS52048">
    <property type="entry name" value="UCH_DOMAIN"/>
    <property type="match status" value="1"/>
</dbReference>
<dbReference type="InterPro" id="IPR038765">
    <property type="entry name" value="Papain-like_cys_pep_sf"/>
</dbReference>
<evidence type="ECO:0000259" key="9">
    <source>
        <dbReference type="PROSITE" id="PS52048"/>
    </source>
</evidence>
<dbReference type="VEuPathDB" id="TriTrypDB:TcYC6_0075540"/>
<keyword evidence="6 7" id="KW-0788">Thiol protease</keyword>
<dbReference type="Pfam" id="PF01088">
    <property type="entry name" value="Peptidase_C12"/>
    <property type="match status" value="1"/>
</dbReference>
<evidence type="ECO:0000256" key="4">
    <source>
        <dbReference type="ARBA" id="ARBA00022786"/>
    </source>
</evidence>
<dbReference type="PRINTS" id="PR00707">
    <property type="entry name" value="UBCTHYDRLASE"/>
</dbReference>
<dbReference type="OrthoDB" id="427186at2759"/>
<dbReference type="Gene3D" id="3.40.532.10">
    <property type="entry name" value="Peptidase C12, ubiquitin carboxyl-terminal hydrolase"/>
    <property type="match status" value="1"/>
</dbReference>
<dbReference type="VEuPathDB" id="TriTrypDB:TCSYLVIO_005416"/>
<dbReference type="EMBL" id="PRFA01000019">
    <property type="protein sequence ID" value="PWU96384.1"/>
    <property type="molecule type" value="Genomic_DNA"/>
</dbReference>
<evidence type="ECO:0000256" key="5">
    <source>
        <dbReference type="ARBA" id="ARBA00022801"/>
    </source>
</evidence>
<dbReference type="AlphaFoldDB" id="A0A2V2VJP9"/>
<evidence type="ECO:0000313" key="10">
    <source>
        <dbReference type="EMBL" id="PWU96384.1"/>
    </source>
</evidence>
<feature type="site" description="Transition state stabilizer" evidence="7">
    <location>
        <position position="91"/>
    </location>
</feature>
<dbReference type="VEuPathDB" id="TriTrypDB:TcCLB.504109.90"/>
<evidence type="ECO:0000256" key="2">
    <source>
        <dbReference type="ARBA" id="ARBA00009326"/>
    </source>
</evidence>
<protein>
    <recommendedName>
        <fullName evidence="8">Ubiquitin carboxyl-terminal hydrolase</fullName>
        <ecNumber evidence="8">3.4.19.12</ecNumber>
    </recommendedName>
</protein>
<dbReference type="EC" id="3.4.19.12" evidence="8"/>
<proteinExistence type="inferred from homology"/>
<feature type="domain" description="UCH catalytic" evidence="9">
    <location>
        <begin position="4"/>
        <end position="233"/>
    </location>
</feature>
<dbReference type="GO" id="GO:0006511">
    <property type="term" value="P:ubiquitin-dependent protein catabolic process"/>
    <property type="evidence" value="ECO:0007669"/>
    <property type="project" value="UniProtKB-UniRule"/>
</dbReference>
<organism evidence="10 11">
    <name type="scientific">Trypanosoma cruzi</name>
    <dbReference type="NCBI Taxonomy" id="5693"/>
    <lineage>
        <taxon>Eukaryota</taxon>
        <taxon>Discoba</taxon>
        <taxon>Euglenozoa</taxon>
        <taxon>Kinetoplastea</taxon>
        <taxon>Metakinetoplastina</taxon>
        <taxon>Trypanosomatida</taxon>
        <taxon>Trypanosomatidae</taxon>
        <taxon>Trypanosoma</taxon>
        <taxon>Schizotrypanum</taxon>
    </lineage>
</organism>
<feature type="active site" description="Proton donor" evidence="7">
    <location>
        <position position="172"/>
    </location>
</feature>
<dbReference type="FunFam" id="3.40.532.10:FF:000006">
    <property type="entry name" value="Ubiquitin carboxyl-terminal hydrolase"/>
    <property type="match status" value="1"/>
</dbReference>
<feature type="active site" description="Nucleophile" evidence="7">
    <location>
        <position position="97"/>
    </location>
</feature>